<feature type="compositionally biased region" description="Polar residues" evidence="2">
    <location>
        <begin position="52"/>
        <end position="61"/>
    </location>
</feature>
<sequence length="570" mass="64040">MSALRPIRASNATEMTINYRRNIAPARTKAKTSRSLAKTTEDRDLQIDPHNVLSSKTNFKNGKSRPSLESSPIDSKLDYDSGEDEIDFDDCDPTPREKYGDPVIRVYHRACKKLGTICMKSIQSALLNEKFSCKYVLLKPNDLKAACYALLDNRFVEQIDFEQNALEYVPIDDIGDVIAHSTFLTHVRIASNGLKSEGAEIVCKAVQENKRIVSLDLSDNGFFDSDGKFFEKLLDNSTTLKELYLSKNNLMDLGVQALSRGLEDSATLRVLDLSWNHIRLKGAIAIGCALAKNSSLKVLNLAWNGLHSQGAESISMALSKNETLEDLDLTCNRLNEQCISNILTGLEQNKTLSTLRIALNNVTCTGAEGILKQILKNKKSALKMLDMGKQEVHDTFMPLHAELKEQRGINVIYGIVWHTRRQSLASQTADDDELLLFTCDPLTVLMECMRLQNLRLIDFFKALDVNKSNHICISELVNGLLKVGVPIGPDTLLRLFRKLDKNENQMLDYKEMVEAQNKHRQNVRQALQENVDFEKTDIGKTSVILRKVMANHYIMKSEANDVWTPSVGSN</sequence>
<feature type="region of interest" description="Disordered" evidence="2">
    <location>
        <begin position="23"/>
        <end position="94"/>
    </location>
</feature>
<dbReference type="GO" id="GO:0005509">
    <property type="term" value="F:calcium ion binding"/>
    <property type="evidence" value="ECO:0007669"/>
    <property type="project" value="InterPro"/>
</dbReference>
<keyword evidence="1" id="KW-0106">Calcium</keyword>
<feature type="domain" description="EF-hand" evidence="3">
    <location>
        <begin position="451"/>
        <end position="486"/>
    </location>
</feature>
<feature type="compositionally biased region" description="Acidic residues" evidence="2">
    <location>
        <begin position="80"/>
        <end position="92"/>
    </location>
</feature>
<dbReference type="Pfam" id="PF13516">
    <property type="entry name" value="LRR_6"/>
    <property type="match status" value="4"/>
</dbReference>
<keyword evidence="5" id="KW-1185">Reference proteome</keyword>
<evidence type="ECO:0000256" key="1">
    <source>
        <dbReference type="ARBA" id="ARBA00022837"/>
    </source>
</evidence>
<accession>A0A9D4E3Y5</accession>
<dbReference type="InterPro" id="IPR002048">
    <property type="entry name" value="EF_hand_dom"/>
</dbReference>
<evidence type="ECO:0000313" key="5">
    <source>
        <dbReference type="Proteomes" id="UP000828390"/>
    </source>
</evidence>
<reference evidence="4" key="1">
    <citation type="journal article" date="2019" name="bioRxiv">
        <title>The Genome of the Zebra Mussel, Dreissena polymorpha: A Resource for Invasive Species Research.</title>
        <authorList>
            <person name="McCartney M.A."/>
            <person name="Auch B."/>
            <person name="Kono T."/>
            <person name="Mallez S."/>
            <person name="Zhang Y."/>
            <person name="Obille A."/>
            <person name="Becker A."/>
            <person name="Abrahante J.E."/>
            <person name="Garbe J."/>
            <person name="Badalamenti J.P."/>
            <person name="Herman A."/>
            <person name="Mangelson H."/>
            <person name="Liachko I."/>
            <person name="Sullivan S."/>
            <person name="Sone E.D."/>
            <person name="Koren S."/>
            <person name="Silverstein K.A.T."/>
            <person name="Beckman K.B."/>
            <person name="Gohl D.M."/>
        </authorList>
    </citation>
    <scope>NUCLEOTIDE SEQUENCE</scope>
    <source>
        <strain evidence="4">Duluth1</strain>
        <tissue evidence="4">Whole animal</tissue>
    </source>
</reference>
<dbReference type="Proteomes" id="UP000828390">
    <property type="component" value="Unassembled WGS sequence"/>
</dbReference>
<reference evidence="4" key="2">
    <citation type="submission" date="2020-11" db="EMBL/GenBank/DDBJ databases">
        <authorList>
            <person name="McCartney M.A."/>
            <person name="Auch B."/>
            <person name="Kono T."/>
            <person name="Mallez S."/>
            <person name="Becker A."/>
            <person name="Gohl D.M."/>
            <person name="Silverstein K.A.T."/>
            <person name="Koren S."/>
            <person name="Bechman K.B."/>
            <person name="Herman A."/>
            <person name="Abrahante J.E."/>
            <person name="Garbe J."/>
        </authorList>
    </citation>
    <scope>NUCLEOTIDE SEQUENCE</scope>
    <source>
        <strain evidence="4">Duluth1</strain>
        <tissue evidence="4">Whole animal</tissue>
    </source>
</reference>
<dbReference type="AlphaFoldDB" id="A0A9D4E3Y5"/>
<dbReference type="EMBL" id="JAIWYP010000009">
    <property type="protein sequence ID" value="KAH3773397.1"/>
    <property type="molecule type" value="Genomic_DNA"/>
</dbReference>
<dbReference type="Gene3D" id="3.80.10.10">
    <property type="entry name" value="Ribonuclease Inhibitor"/>
    <property type="match status" value="2"/>
</dbReference>
<organism evidence="4 5">
    <name type="scientific">Dreissena polymorpha</name>
    <name type="common">Zebra mussel</name>
    <name type="synonym">Mytilus polymorpha</name>
    <dbReference type="NCBI Taxonomy" id="45954"/>
    <lineage>
        <taxon>Eukaryota</taxon>
        <taxon>Metazoa</taxon>
        <taxon>Spiralia</taxon>
        <taxon>Lophotrochozoa</taxon>
        <taxon>Mollusca</taxon>
        <taxon>Bivalvia</taxon>
        <taxon>Autobranchia</taxon>
        <taxon>Heteroconchia</taxon>
        <taxon>Euheterodonta</taxon>
        <taxon>Imparidentia</taxon>
        <taxon>Neoheterodontei</taxon>
        <taxon>Myida</taxon>
        <taxon>Dreissenoidea</taxon>
        <taxon>Dreissenidae</taxon>
        <taxon>Dreissena</taxon>
    </lineage>
</organism>
<dbReference type="OrthoDB" id="120976at2759"/>
<dbReference type="PANTHER" id="PTHR24114">
    <property type="entry name" value="LEUCINE RICH REPEAT FAMILY PROTEIN"/>
    <property type="match status" value="1"/>
</dbReference>
<dbReference type="SMART" id="SM00368">
    <property type="entry name" value="LRR_RI"/>
    <property type="match status" value="7"/>
</dbReference>
<proteinExistence type="predicted"/>
<comment type="caution">
    <text evidence="4">The sequence shown here is derived from an EMBL/GenBank/DDBJ whole genome shotgun (WGS) entry which is preliminary data.</text>
</comment>
<dbReference type="InterPro" id="IPR001611">
    <property type="entry name" value="Leu-rich_rpt"/>
</dbReference>
<dbReference type="InterPro" id="IPR052394">
    <property type="entry name" value="LRR-containing"/>
</dbReference>
<name>A0A9D4E3Y5_DREPO</name>
<protein>
    <recommendedName>
        <fullName evidence="3">EF-hand domain-containing protein</fullName>
    </recommendedName>
</protein>
<gene>
    <name evidence="4" type="ORF">DPMN_174757</name>
</gene>
<evidence type="ECO:0000256" key="2">
    <source>
        <dbReference type="SAM" id="MobiDB-lite"/>
    </source>
</evidence>
<evidence type="ECO:0000313" key="4">
    <source>
        <dbReference type="EMBL" id="KAH3773397.1"/>
    </source>
</evidence>
<dbReference type="SUPFAM" id="SSF52047">
    <property type="entry name" value="RNI-like"/>
    <property type="match status" value="1"/>
</dbReference>
<dbReference type="SUPFAM" id="SSF47473">
    <property type="entry name" value="EF-hand"/>
    <property type="match status" value="1"/>
</dbReference>
<evidence type="ECO:0000259" key="3">
    <source>
        <dbReference type="PROSITE" id="PS50222"/>
    </source>
</evidence>
<dbReference type="Pfam" id="PF13499">
    <property type="entry name" value="EF-hand_7"/>
    <property type="match status" value="1"/>
</dbReference>
<dbReference type="PROSITE" id="PS00018">
    <property type="entry name" value="EF_HAND_1"/>
    <property type="match status" value="2"/>
</dbReference>
<dbReference type="PROSITE" id="PS50222">
    <property type="entry name" value="EF_HAND_2"/>
    <property type="match status" value="1"/>
</dbReference>
<dbReference type="Gene3D" id="1.10.238.10">
    <property type="entry name" value="EF-hand"/>
    <property type="match status" value="1"/>
</dbReference>
<dbReference type="InterPro" id="IPR032675">
    <property type="entry name" value="LRR_dom_sf"/>
</dbReference>
<dbReference type="InterPro" id="IPR018247">
    <property type="entry name" value="EF_Hand_1_Ca_BS"/>
</dbReference>
<dbReference type="PANTHER" id="PTHR24114:SF2">
    <property type="entry name" value="F-BOX DOMAIN-CONTAINING PROTEIN-RELATED"/>
    <property type="match status" value="1"/>
</dbReference>
<dbReference type="InterPro" id="IPR011992">
    <property type="entry name" value="EF-hand-dom_pair"/>
</dbReference>